<organism evidence="3 4">
    <name type="scientific">Streptomyces corchorusii</name>
    <name type="common">Streptomyces chibaensis</name>
    <dbReference type="NCBI Taxonomy" id="1903"/>
    <lineage>
        <taxon>Bacteria</taxon>
        <taxon>Bacillati</taxon>
        <taxon>Actinomycetota</taxon>
        <taxon>Actinomycetes</taxon>
        <taxon>Kitasatosporales</taxon>
        <taxon>Streptomycetaceae</taxon>
        <taxon>Streptomyces</taxon>
    </lineage>
</organism>
<protein>
    <recommendedName>
        <fullName evidence="2">DUF4333 domain-containing protein</fullName>
    </recommendedName>
</protein>
<name>A0A101Q891_STRCK</name>
<evidence type="ECO:0000313" key="3">
    <source>
        <dbReference type="EMBL" id="KUN25293.1"/>
    </source>
</evidence>
<accession>A0A101Q891</accession>
<reference evidence="3 4" key="1">
    <citation type="submission" date="2015-10" db="EMBL/GenBank/DDBJ databases">
        <title>Draft genome sequence of Streptomyces corchorusii DSM 40340, type strain for the species Streptomyces corchorusii.</title>
        <authorList>
            <person name="Ruckert C."/>
            <person name="Winkler A."/>
            <person name="Kalinowski J."/>
            <person name="Kampfer P."/>
            <person name="Glaeser S."/>
        </authorList>
    </citation>
    <scope>NUCLEOTIDE SEQUENCE [LARGE SCALE GENOMIC DNA]</scope>
    <source>
        <strain evidence="3 4">DSM 40340</strain>
    </source>
</reference>
<feature type="signal peptide" evidence="1">
    <location>
        <begin position="1"/>
        <end position="17"/>
    </location>
</feature>
<dbReference type="Pfam" id="PF14230">
    <property type="entry name" value="DUF4333"/>
    <property type="match status" value="1"/>
</dbReference>
<evidence type="ECO:0000313" key="4">
    <source>
        <dbReference type="Proteomes" id="UP000053398"/>
    </source>
</evidence>
<sequence>MAIARTSAAAWSISAVAAGVLLVGCSGSVTVEKSEPKLSAGKLADTVSEKLAAQTGRPKPDVTCPEDLAGKVGTTTRCTLTADDGSTLGVTVTVSSVKGSQINFDLKADDKASPPAS</sequence>
<dbReference type="AlphaFoldDB" id="A0A101Q891"/>
<proteinExistence type="predicted"/>
<dbReference type="EMBL" id="LMWP01000020">
    <property type="protein sequence ID" value="KUN25293.1"/>
    <property type="molecule type" value="Genomic_DNA"/>
</dbReference>
<keyword evidence="4" id="KW-1185">Reference proteome</keyword>
<evidence type="ECO:0000259" key="2">
    <source>
        <dbReference type="Pfam" id="PF14230"/>
    </source>
</evidence>
<comment type="caution">
    <text evidence="3">The sequence shown here is derived from an EMBL/GenBank/DDBJ whole genome shotgun (WGS) entry which is preliminary data.</text>
</comment>
<dbReference type="PROSITE" id="PS51257">
    <property type="entry name" value="PROKAR_LIPOPROTEIN"/>
    <property type="match status" value="1"/>
</dbReference>
<gene>
    <name evidence="3" type="ORF">AQJ11_21245</name>
</gene>
<keyword evidence="1" id="KW-0732">Signal</keyword>
<dbReference type="Proteomes" id="UP000053398">
    <property type="component" value="Unassembled WGS sequence"/>
</dbReference>
<feature type="chain" id="PRO_5038377711" description="DUF4333 domain-containing protein" evidence="1">
    <location>
        <begin position="18"/>
        <end position="117"/>
    </location>
</feature>
<feature type="domain" description="DUF4333" evidence="2">
    <location>
        <begin position="21"/>
        <end position="99"/>
    </location>
</feature>
<evidence type="ECO:0000256" key="1">
    <source>
        <dbReference type="SAM" id="SignalP"/>
    </source>
</evidence>
<dbReference type="InterPro" id="IPR025637">
    <property type="entry name" value="DUF4333"/>
</dbReference>
<dbReference type="RefSeq" id="WP_059264051.1">
    <property type="nucleotide sequence ID" value="NZ_KQ948358.1"/>
</dbReference>